<protein>
    <submittedName>
        <fullName evidence="2">Uncharacterized protein</fullName>
    </submittedName>
</protein>
<feature type="compositionally biased region" description="Basic and acidic residues" evidence="1">
    <location>
        <begin position="9"/>
        <end position="18"/>
    </location>
</feature>
<dbReference type="EMBL" id="GBXM01025823">
    <property type="protein sequence ID" value="JAH82754.1"/>
    <property type="molecule type" value="Transcribed_RNA"/>
</dbReference>
<reference evidence="2" key="1">
    <citation type="submission" date="2014-11" db="EMBL/GenBank/DDBJ databases">
        <authorList>
            <person name="Amaro Gonzalez C."/>
        </authorList>
    </citation>
    <scope>NUCLEOTIDE SEQUENCE</scope>
</reference>
<accession>A0A0E9VXA3</accession>
<name>A0A0E9VXA3_ANGAN</name>
<dbReference type="AlphaFoldDB" id="A0A0E9VXA3"/>
<organism evidence="2">
    <name type="scientific">Anguilla anguilla</name>
    <name type="common">European freshwater eel</name>
    <name type="synonym">Muraena anguilla</name>
    <dbReference type="NCBI Taxonomy" id="7936"/>
    <lineage>
        <taxon>Eukaryota</taxon>
        <taxon>Metazoa</taxon>
        <taxon>Chordata</taxon>
        <taxon>Craniata</taxon>
        <taxon>Vertebrata</taxon>
        <taxon>Euteleostomi</taxon>
        <taxon>Actinopterygii</taxon>
        <taxon>Neopterygii</taxon>
        <taxon>Teleostei</taxon>
        <taxon>Anguilliformes</taxon>
        <taxon>Anguillidae</taxon>
        <taxon>Anguilla</taxon>
    </lineage>
</organism>
<evidence type="ECO:0000256" key="1">
    <source>
        <dbReference type="SAM" id="MobiDB-lite"/>
    </source>
</evidence>
<feature type="region of interest" description="Disordered" evidence="1">
    <location>
        <begin position="1"/>
        <end position="26"/>
    </location>
</feature>
<proteinExistence type="predicted"/>
<evidence type="ECO:0000313" key="2">
    <source>
        <dbReference type="EMBL" id="JAH82754.1"/>
    </source>
</evidence>
<sequence>MSIDNIGSRMDHTEKLSDFQHGTIIG</sequence>
<reference evidence="2" key="2">
    <citation type="journal article" date="2015" name="Fish Shellfish Immunol.">
        <title>Early steps in the European eel (Anguilla anguilla)-Vibrio vulnificus interaction in the gills: Role of the RtxA13 toxin.</title>
        <authorList>
            <person name="Callol A."/>
            <person name="Pajuelo D."/>
            <person name="Ebbesson L."/>
            <person name="Teles M."/>
            <person name="MacKenzie S."/>
            <person name="Amaro C."/>
        </authorList>
    </citation>
    <scope>NUCLEOTIDE SEQUENCE</scope>
</reference>